<evidence type="ECO:0000313" key="3">
    <source>
        <dbReference type="Proteomes" id="UP000052023"/>
    </source>
</evidence>
<dbReference type="Proteomes" id="UP000052023">
    <property type="component" value="Unassembled WGS sequence"/>
</dbReference>
<name>A0A0R3MW81_9BRAD</name>
<reference evidence="2 3" key="1">
    <citation type="submission" date="2014-03" db="EMBL/GenBank/DDBJ databases">
        <title>Bradyrhizobium valentinum sp. nov., isolated from effective nodules of Lupinus mariae-josephae, a lupine endemic of basic-lime soils in Eastern Spain.</title>
        <authorList>
            <person name="Duran D."/>
            <person name="Rey L."/>
            <person name="Navarro A."/>
            <person name="Busquets A."/>
            <person name="Imperial J."/>
            <person name="Ruiz-Argueso T."/>
        </authorList>
    </citation>
    <scope>NUCLEOTIDE SEQUENCE [LARGE SCALE GENOMIC DNA]</scope>
    <source>
        <strain evidence="2 3">Ro19</strain>
    </source>
</reference>
<evidence type="ECO:0000313" key="2">
    <source>
        <dbReference type="EMBL" id="KRR22447.1"/>
    </source>
</evidence>
<proteinExistence type="predicted"/>
<keyword evidence="1" id="KW-0472">Membrane</keyword>
<gene>
    <name evidence="2" type="ORF">CQ13_28865</name>
</gene>
<sequence>MRAILMQGLSRLDGLGKAIELVLGATVLNTIIFLALLFPTPPLAPSKKRPRGRFFLQLLVRLYQ</sequence>
<dbReference type="RefSeq" id="WP_057845184.1">
    <property type="nucleotide sequence ID" value="NZ_LLYA01000164.1"/>
</dbReference>
<dbReference type="AlphaFoldDB" id="A0A0R3MW81"/>
<feature type="transmembrane region" description="Helical" evidence="1">
    <location>
        <begin position="21"/>
        <end position="38"/>
    </location>
</feature>
<dbReference type="EMBL" id="LLYA01000164">
    <property type="protein sequence ID" value="KRR22447.1"/>
    <property type="molecule type" value="Genomic_DNA"/>
</dbReference>
<dbReference type="OrthoDB" id="9991199at2"/>
<protein>
    <submittedName>
        <fullName evidence="2">Uncharacterized protein</fullName>
    </submittedName>
</protein>
<accession>A0A0R3MW81</accession>
<keyword evidence="1" id="KW-1133">Transmembrane helix</keyword>
<keyword evidence="1" id="KW-0812">Transmembrane</keyword>
<organism evidence="2 3">
    <name type="scientific">Bradyrhizobium retamae</name>
    <dbReference type="NCBI Taxonomy" id="1300035"/>
    <lineage>
        <taxon>Bacteria</taxon>
        <taxon>Pseudomonadati</taxon>
        <taxon>Pseudomonadota</taxon>
        <taxon>Alphaproteobacteria</taxon>
        <taxon>Hyphomicrobiales</taxon>
        <taxon>Nitrobacteraceae</taxon>
        <taxon>Bradyrhizobium</taxon>
    </lineage>
</organism>
<evidence type="ECO:0000256" key="1">
    <source>
        <dbReference type="SAM" id="Phobius"/>
    </source>
</evidence>
<comment type="caution">
    <text evidence="2">The sequence shown here is derived from an EMBL/GenBank/DDBJ whole genome shotgun (WGS) entry which is preliminary data.</text>
</comment>
<keyword evidence="3" id="KW-1185">Reference proteome</keyword>